<dbReference type="AlphaFoldDB" id="A0A8J3BBE6"/>
<dbReference type="NCBIfam" id="NF009855">
    <property type="entry name" value="PRK13321.1"/>
    <property type="match status" value="1"/>
</dbReference>
<keyword evidence="18" id="KW-1185">Reference proteome</keyword>
<dbReference type="Pfam" id="PF03309">
    <property type="entry name" value="Pan_kinase"/>
    <property type="match status" value="1"/>
</dbReference>
<evidence type="ECO:0000256" key="11">
    <source>
        <dbReference type="ARBA" id="ARBA00022840"/>
    </source>
</evidence>
<evidence type="ECO:0000256" key="16">
    <source>
        <dbReference type="HAMAP-Rule" id="MF_01274"/>
    </source>
</evidence>
<dbReference type="PANTHER" id="PTHR34265">
    <property type="entry name" value="TYPE III PANTOTHENATE KINASE"/>
    <property type="match status" value="1"/>
</dbReference>
<evidence type="ECO:0000256" key="7">
    <source>
        <dbReference type="ARBA" id="ARBA00022490"/>
    </source>
</evidence>
<comment type="cofactor">
    <cofactor evidence="16">
        <name>NH4(+)</name>
        <dbReference type="ChEBI" id="CHEBI:28938"/>
    </cofactor>
    <cofactor evidence="16">
        <name>K(+)</name>
        <dbReference type="ChEBI" id="CHEBI:29103"/>
    </cofactor>
    <text evidence="16">A monovalent cation. Ammonium or potassium.</text>
</comment>
<keyword evidence="10 16" id="KW-0418">Kinase</keyword>
<evidence type="ECO:0000256" key="12">
    <source>
        <dbReference type="ARBA" id="ARBA00022958"/>
    </source>
</evidence>
<comment type="caution">
    <text evidence="17">The sequence shown here is derived from an EMBL/GenBank/DDBJ whole genome shotgun (WGS) entry which is preliminary data.</text>
</comment>
<organism evidence="17 18">
    <name type="scientific">Calditerricola satsumensis</name>
    <dbReference type="NCBI Taxonomy" id="373054"/>
    <lineage>
        <taxon>Bacteria</taxon>
        <taxon>Bacillati</taxon>
        <taxon>Bacillota</taxon>
        <taxon>Bacilli</taxon>
        <taxon>Bacillales</taxon>
        <taxon>Bacillaceae</taxon>
        <taxon>Calditerricola</taxon>
    </lineage>
</organism>
<dbReference type="Gene3D" id="3.30.420.40">
    <property type="match status" value="2"/>
</dbReference>
<dbReference type="GO" id="GO:0005737">
    <property type="term" value="C:cytoplasm"/>
    <property type="evidence" value="ECO:0007669"/>
    <property type="project" value="UniProtKB-SubCell"/>
</dbReference>
<dbReference type="InterPro" id="IPR004619">
    <property type="entry name" value="Type_III_PanK"/>
</dbReference>
<keyword evidence="11 16" id="KW-0067">ATP-binding</keyword>
<keyword evidence="16" id="KW-0479">Metal-binding</keyword>
<dbReference type="HAMAP" id="MF_01274">
    <property type="entry name" value="Pantothen_kinase_3"/>
    <property type="match status" value="1"/>
</dbReference>
<dbReference type="GO" id="GO:0004594">
    <property type="term" value="F:pantothenate kinase activity"/>
    <property type="evidence" value="ECO:0007669"/>
    <property type="project" value="UniProtKB-UniRule"/>
</dbReference>
<evidence type="ECO:0000256" key="13">
    <source>
        <dbReference type="ARBA" id="ARBA00022993"/>
    </source>
</evidence>
<evidence type="ECO:0000256" key="9">
    <source>
        <dbReference type="ARBA" id="ARBA00022741"/>
    </source>
</evidence>
<evidence type="ECO:0000256" key="15">
    <source>
        <dbReference type="ARBA" id="ARBA00040883"/>
    </source>
</evidence>
<dbReference type="InterPro" id="IPR043129">
    <property type="entry name" value="ATPase_NBD"/>
</dbReference>
<dbReference type="EC" id="2.7.1.33" evidence="6 16"/>
<dbReference type="SUPFAM" id="SSF53067">
    <property type="entry name" value="Actin-like ATPase domain"/>
    <property type="match status" value="2"/>
</dbReference>
<feature type="binding site" evidence="16">
    <location>
        <position position="132"/>
    </location>
    <ligand>
        <name>ATP</name>
        <dbReference type="ChEBI" id="CHEBI:30616"/>
    </ligand>
</feature>
<evidence type="ECO:0000256" key="1">
    <source>
        <dbReference type="ARBA" id="ARBA00001206"/>
    </source>
</evidence>
<evidence type="ECO:0000256" key="14">
    <source>
        <dbReference type="ARBA" id="ARBA00038036"/>
    </source>
</evidence>
<comment type="similarity">
    <text evidence="14 16">Belongs to the type III pantothenate kinase family.</text>
</comment>
<proteinExistence type="inferred from homology"/>
<keyword evidence="12 16" id="KW-0630">Potassium</keyword>
<evidence type="ECO:0000256" key="4">
    <source>
        <dbReference type="ARBA" id="ARBA00005225"/>
    </source>
</evidence>
<evidence type="ECO:0000313" key="17">
    <source>
        <dbReference type="EMBL" id="GGK06933.1"/>
    </source>
</evidence>
<evidence type="ECO:0000256" key="2">
    <source>
        <dbReference type="ARBA" id="ARBA00001958"/>
    </source>
</evidence>
<evidence type="ECO:0000313" key="18">
    <source>
        <dbReference type="Proteomes" id="UP000637720"/>
    </source>
</evidence>
<keyword evidence="9 16" id="KW-0547">Nucleotide-binding</keyword>
<gene>
    <name evidence="16 17" type="primary">coaX</name>
    <name evidence="17" type="ORF">GCM10007043_21310</name>
</gene>
<keyword evidence="8 16" id="KW-0808">Transferase</keyword>
<evidence type="ECO:0000256" key="5">
    <source>
        <dbReference type="ARBA" id="ARBA00011738"/>
    </source>
</evidence>
<evidence type="ECO:0000256" key="3">
    <source>
        <dbReference type="ARBA" id="ARBA00004496"/>
    </source>
</evidence>
<feature type="binding site" evidence="16">
    <location>
        <begin position="107"/>
        <end position="110"/>
    </location>
    <ligand>
        <name>substrate</name>
    </ligand>
</feature>
<comment type="pathway">
    <text evidence="4 16">Cofactor biosynthesis; coenzyme A biosynthesis; CoA from (R)-pantothenate: step 1/5.</text>
</comment>
<evidence type="ECO:0000256" key="10">
    <source>
        <dbReference type="ARBA" id="ARBA00022777"/>
    </source>
</evidence>
<comment type="function">
    <text evidence="16">Catalyzes the phosphorylation of pantothenate (Pan), the first step in CoA biosynthesis.</text>
</comment>
<comment type="cofactor">
    <cofactor evidence="2">
        <name>K(+)</name>
        <dbReference type="ChEBI" id="CHEBI:29103"/>
    </cofactor>
</comment>
<dbReference type="PANTHER" id="PTHR34265:SF1">
    <property type="entry name" value="TYPE III PANTOTHENATE KINASE"/>
    <property type="match status" value="1"/>
</dbReference>
<feature type="binding site" evidence="16">
    <location>
        <begin position="6"/>
        <end position="13"/>
    </location>
    <ligand>
        <name>ATP</name>
        <dbReference type="ChEBI" id="CHEBI:30616"/>
    </ligand>
</feature>
<comment type="subcellular location">
    <subcellularLocation>
        <location evidence="3 16">Cytoplasm</location>
    </subcellularLocation>
</comment>
<feature type="active site" description="Proton acceptor" evidence="16">
    <location>
        <position position="109"/>
    </location>
</feature>
<evidence type="ECO:0000256" key="8">
    <source>
        <dbReference type="ARBA" id="ARBA00022679"/>
    </source>
</evidence>
<dbReference type="Proteomes" id="UP000637720">
    <property type="component" value="Unassembled WGS sequence"/>
</dbReference>
<evidence type="ECO:0000256" key="6">
    <source>
        <dbReference type="ARBA" id="ARBA00012102"/>
    </source>
</evidence>
<reference evidence="17" key="1">
    <citation type="journal article" date="2014" name="Int. J. Syst. Evol. Microbiol.">
        <title>Complete genome sequence of Corynebacterium casei LMG S-19264T (=DSM 44701T), isolated from a smear-ripened cheese.</title>
        <authorList>
            <consortium name="US DOE Joint Genome Institute (JGI-PGF)"/>
            <person name="Walter F."/>
            <person name="Albersmeier A."/>
            <person name="Kalinowski J."/>
            <person name="Ruckert C."/>
        </authorList>
    </citation>
    <scope>NUCLEOTIDE SEQUENCE</scope>
    <source>
        <strain evidence="17">JCM 14719</strain>
    </source>
</reference>
<dbReference type="GO" id="GO:0046872">
    <property type="term" value="F:metal ion binding"/>
    <property type="evidence" value="ECO:0007669"/>
    <property type="project" value="UniProtKB-KW"/>
</dbReference>
<dbReference type="GO" id="GO:0015937">
    <property type="term" value="P:coenzyme A biosynthetic process"/>
    <property type="evidence" value="ECO:0007669"/>
    <property type="project" value="UniProtKB-UniRule"/>
</dbReference>
<keyword evidence="13 16" id="KW-0173">Coenzyme A biosynthesis</keyword>
<protein>
    <recommendedName>
        <fullName evidence="15 16">Type III pantothenate kinase</fullName>
        <ecNumber evidence="6 16">2.7.1.33</ecNumber>
    </recommendedName>
    <alternativeName>
        <fullName evidence="16">PanK-III</fullName>
    </alternativeName>
    <alternativeName>
        <fullName evidence="16">Pantothenic acid kinase</fullName>
    </alternativeName>
</protein>
<keyword evidence="7 16" id="KW-0963">Cytoplasm</keyword>
<dbReference type="EMBL" id="BMOF01000059">
    <property type="protein sequence ID" value="GGK06933.1"/>
    <property type="molecule type" value="Genomic_DNA"/>
</dbReference>
<feature type="binding site" evidence="16">
    <location>
        <position position="129"/>
    </location>
    <ligand>
        <name>K(+)</name>
        <dbReference type="ChEBI" id="CHEBI:29103"/>
    </ligand>
</feature>
<dbReference type="NCBIfam" id="TIGR00671">
    <property type="entry name" value="baf"/>
    <property type="match status" value="1"/>
</dbReference>
<comment type="catalytic activity">
    <reaction evidence="1 16">
        <text>(R)-pantothenate + ATP = (R)-4'-phosphopantothenate + ADP + H(+)</text>
        <dbReference type="Rhea" id="RHEA:16373"/>
        <dbReference type="ChEBI" id="CHEBI:10986"/>
        <dbReference type="ChEBI" id="CHEBI:15378"/>
        <dbReference type="ChEBI" id="CHEBI:29032"/>
        <dbReference type="ChEBI" id="CHEBI:30616"/>
        <dbReference type="ChEBI" id="CHEBI:456216"/>
        <dbReference type="EC" id="2.7.1.33"/>
    </reaction>
</comment>
<name>A0A8J3BBE6_9BACI</name>
<dbReference type="UniPathway" id="UPA00241">
    <property type="reaction ID" value="UER00352"/>
</dbReference>
<accession>A0A8J3BBE6</accession>
<dbReference type="GO" id="GO:0005524">
    <property type="term" value="F:ATP binding"/>
    <property type="evidence" value="ECO:0007669"/>
    <property type="project" value="UniProtKB-UniRule"/>
</dbReference>
<dbReference type="CDD" id="cd24015">
    <property type="entry name" value="ASKHA_NBD_PanK-III"/>
    <property type="match status" value="1"/>
</dbReference>
<feature type="binding site" evidence="16">
    <location>
        <position position="184"/>
    </location>
    <ligand>
        <name>substrate</name>
    </ligand>
</feature>
<dbReference type="RefSeq" id="WP_188818041.1">
    <property type="nucleotide sequence ID" value="NZ_BMOF01000059.1"/>
</dbReference>
<dbReference type="NCBIfam" id="NF009848">
    <property type="entry name" value="PRK13318.1-6"/>
    <property type="match status" value="1"/>
</dbReference>
<sequence>MLLVMDVGNTNIVIGVYEGRKLRHHWRVHTDRDKTEDEYGMLIRALFDHAGLSFSDIEAVVIGSVVPPLMSALERMARKYIGREAMVVGPGIKTGVNIKTENPKEVGADRIINVVAALHLYKPPLIIVDFGTATTFDVIDARGDMIGTAIAPGLVIAAEALFQKAAKLPRIEIARPPHVVGRNTVTAMQSGVYFGYVALVDGLVARIRRELKAPATVVATGGLAELVAAESETIDIVNPFLTLQGLQLLYERNR</sequence>
<comment type="subunit">
    <text evidence="5 16">Homodimer.</text>
</comment>
<reference evidence="17" key="2">
    <citation type="submission" date="2020-09" db="EMBL/GenBank/DDBJ databases">
        <authorList>
            <person name="Sun Q."/>
            <person name="Ohkuma M."/>
        </authorList>
    </citation>
    <scope>NUCLEOTIDE SEQUENCE</scope>
    <source>
        <strain evidence="17">JCM 14719</strain>
    </source>
</reference>
<comment type="caution">
    <text evidence="16">Lacks conserved residue(s) required for the propagation of feature annotation.</text>
</comment>